<keyword evidence="12" id="KW-1185">Reference proteome</keyword>
<evidence type="ECO:0000256" key="3">
    <source>
        <dbReference type="ARBA" id="ARBA00022679"/>
    </source>
</evidence>
<dbReference type="PROSITE" id="PS51913">
    <property type="entry name" value="HTH_HARE"/>
    <property type="match status" value="1"/>
</dbReference>
<dbReference type="GO" id="GO:0006351">
    <property type="term" value="P:DNA-templated transcription"/>
    <property type="evidence" value="ECO:0007669"/>
    <property type="project" value="InterPro"/>
</dbReference>
<reference evidence="9 11" key="1">
    <citation type="submission" date="2017-11" db="EMBL/GenBank/DDBJ databases">
        <title>Comparitive Functional Genomics of Dry Heat Resistant strains isolated from the Viking Spacecraft.</title>
        <authorList>
            <person name="Seuylemezian A."/>
            <person name="Cooper K."/>
            <person name="Vaishampayan P."/>
        </authorList>
    </citation>
    <scope>NUCLEOTIDE SEQUENCE [LARGE SCALE GENOMIC DNA]</scope>
    <source>
        <strain evidence="9 11">M4.6</strain>
    </source>
</reference>
<name>A0A2N5GGA5_9BACI</name>
<gene>
    <name evidence="6 9" type="primary">rpoE</name>
    <name evidence="9" type="ORF">CU635_21280</name>
    <name evidence="10" type="ORF">CVD25_16420</name>
</gene>
<comment type="function">
    <text evidence="6">Participates in both the initiation and recycling phases of transcription. In the presence of the delta subunit, RNAP displays an increased specificity of transcription, a decreased affinity for nucleic acids, and an increased efficiency of RNA synthesis because of enhanced recycling.</text>
</comment>
<feature type="region of interest" description="Disordered" evidence="7">
    <location>
        <begin position="118"/>
        <end position="194"/>
    </location>
</feature>
<comment type="caution">
    <text evidence="9">The sequence shown here is derived from an EMBL/GenBank/DDBJ whole genome shotgun (WGS) entry which is preliminary data.</text>
</comment>
<dbReference type="Gene3D" id="1.10.10.1250">
    <property type="entry name" value="RNA polymerase, subunit delta, N-terminal domain"/>
    <property type="match status" value="1"/>
</dbReference>
<evidence type="ECO:0000256" key="7">
    <source>
        <dbReference type="SAM" id="MobiDB-lite"/>
    </source>
</evidence>
<dbReference type="EMBL" id="PGVA01000074">
    <property type="protein sequence ID" value="PLR79772.1"/>
    <property type="molecule type" value="Genomic_DNA"/>
</dbReference>
<dbReference type="HAMAP" id="MF_00357">
    <property type="entry name" value="RNApol_bact_RpoE"/>
    <property type="match status" value="1"/>
</dbReference>
<dbReference type="Pfam" id="PF05066">
    <property type="entry name" value="HARE-HTH"/>
    <property type="match status" value="1"/>
</dbReference>
<evidence type="ECO:0000256" key="2">
    <source>
        <dbReference type="ARBA" id="ARBA00022478"/>
    </source>
</evidence>
<reference evidence="10 12" key="2">
    <citation type="submission" date="2017-12" db="EMBL/GenBank/DDBJ databases">
        <title>Comparative Functional Genomics of Dry Heat Resistant strains isolated from the Viking Spacecraft.</title>
        <authorList>
            <person name="Seuylemezian A."/>
            <person name="Cooper K."/>
            <person name="Vaishampayan P."/>
        </authorList>
    </citation>
    <scope>NUCLEOTIDE SEQUENCE [LARGE SCALE GENOMIC DNA]</scope>
    <source>
        <strain evidence="10 12">ATCC 29669</strain>
    </source>
</reference>
<keyword evidence="3 6" id="KW-0808">Transferase</keyword>
<dbReference type="InterPro" id="IPR038087">
    <property type="entry name" value="RNAP_delta_N_dom_sf"/>
</dbReference>
<comment type="subunit">
    <text evidence="6">RNAP is composed of a core of 2 alpha, a beta and a beta' subunits. The core is associated with a delta subunit and one of several sigma factors.</text>
</comment>
<evidence type="ECO:0000313" key="10">
    <source>
        <dbReference type="EMBL" id="PLR94521.1"/>
    </source>
</evidence>
<dbReference type="NCBIfam" id="TIGR04567">
    <property type="entry name" value="RNAP_delt_lowGC"/>
    <property type="match status" value="1"/>
</dbReference>
<feature type="domain" description="HTH HARE-type" evidence="8">
    <location>
        <begin position="14"/>
        <end position="81"/>
    </location>
</feature>
<dbReference type="AlphaFoldDB" id="A0A2N5GGA5"/>
<accession>A0A2N5GGA5</accession>
<keyword evidence="4 6" id="KW-0548">Nucleotidyltransferase</keyword>
<dbReference type="InterPro" id="IPR007759">
    <property type="entry name" value="Asxl_HARE-HTH"/>
</dbReference>
<dbReference type="GO" id="GO:0000428">
    <property type="term" value="C:DNA-directed RNA polymerase complex"/>
    <property type="evidence" value="ECO:0007669"/>
    <property type="project" value="UniProtKB-KW"/>
</dbReference>
<sequence>MSLKQYTKEQLKEISLIEAAYEWLHDQKQAVPFHEMMKALTSRLELSEAEVKTTIAQFYTDLNIDGRFLCLGDNRWGLRVWYPIDQSEEDTVTPVKPKKKKAKKVVDEDELDVVEFDDAEEEEIEYDELDTFDDNDDDDEDDDLLGDDDLIEEDDLDEDFDDEDEEILETEDEYDLDEEAEDEEDEVVDEDADK</sequence>
<keyword evidence="5 6" id="KW-0804">Transcription</keyword>
<comment type="similarity">
    <text evidence="1 6">Belongs to the RpoE family.</text>
</comment>
<dbReference type="OrthoDB" id="401223at2"/>
<dbReference type="Proteomes" id="UP000234951">
    <property type="component" value="Unassembled WGS sequence"/>
</dbReference>
<evidence type="ECO:0000256" key="1">
    <source>
        <dbReference type="ARBA" id="ARBA00009828"/>
    </source>
</evidence>
<evidence type="ECO:0000313" key="9">
    <source>
        <dbReference type="EMBL" id="PLR79772.1"/>
    </source>
</evidence>
<evidence type="ECO:0000256" key="6">
    <source>
        <dbReference type="HAMAP-Rule" id="MF_00357"/>
    </source>
</evidence>
<evidence type="ECO:0000313" key="12">
    <source>
        <dbReference type="Proteomes" id="UP000235114"/>
    </source>
</evidence>
<protein>
    <recommendedName>
        <fullName evidence="6">Probable DNA-directed RNA polymerase subunit delta</fullName>
    </recommendedName>
    <alternativeName>
        <fullName evidence="6">RNAP delta factor</fullName>
    </alternativeName>
</protein>
<proteinExistence type="inferred from homology"/>
<dbReference type="EMBL" id="PGVD01000047">
    <property type="protein sequence ID" value="PLR94521.1"/>
    <property type="molecule type" value="Genomic_DNA"/>
</dbReference>
<dbReference type="GO" id="GO:0006355">
    <property type="term" value="P:regulation of DNA-templated transcription"/>
    <property type="evidence" value="ECO:0007669"/>
    <property type="project" value="UniProtKB-UniRule"/>
</dbReference>
<dbReference type="Proteomes" id="UP000235114">
    <property type="component" value="Unassembled WGS sequence"/>
</dbReference>
<evidence type="ECO:0000256" key="4">
    <source>
        <dbReference type="ARBA" id="ARBA00022695"/>
    </source>
</evidence>
<evidence type="ECO:0000259" key="8">
    <source>
        <dbReference type="PROSITE" id="PS51913"/>
    </source>
</evidence>
<dbReference type="InterPro" id="IPR029757">
    <property type="entry name" value="RpoE"/>
</dbReference>
<dbReference type="GO" id="GO:0003899">
    <property type="term" value="F:DNA-directed RNA polymerase activity"/>
    <property type="evidence" value="ECO:0007669"/>
    <property type="project" value="UniProtKB-UniRule"/>
</dbReference>
<keyword evidence="2 6" id="KW-0240">DNA-directed RNA polymerase</keyword>
<evidence type="ECO:0000256" key="5">
    <source>
        <dbReference type="ARBA" id="ARBA00023163"/>
    </source>
</evidence>
<organism evidence="9 11">
    <name type="scientific">Bacillus canaveralius</name>
    <dbReference type="NCBI Taxonomy" id="1403243"/>
    <lineage>
        <taxon>Bacteria</taxon>
        <taxon>Bacillati</taxon>
        <taxon>Bacillota</taxon>
        <taxon>Bacilli</taxon>
        <taxon>Bacillales</taxon>
        <taxon>Bacillaceae</taxon>
        <taxon>Bacillus</taxon>
    </lineage>
</organism>
<evidence type="ECO:0000313" key="11">
    <source>
        <dbReference type="Proteomes" id="UP000234951"/>
    </source>
</evidence>